<proteinExistence type="predicted"/>
<dbReference type="EMBL" id="HG793127">
    <property type="protein sequence ID" value="CDK27123.1"/>
    <property type="molecule type" value="Genomic_DNA"/>
</dbReference>
<sequence length="125" mass="14336">METIRNFAPCIYFVSSIVALSFWNKLTARGHKMDHALQESLKKAFNMDLQTPEMEAETIPEISFPGGVAMIKVKDQTATCWGGFALRYKDAKGHNLEREKWIEMTEDKIFDSEFKSPASMIFSDY</sequence>
<dbReference type="GeneID" id="34520507"/>
<keyword evidence="3" id="KW-1185">Reference proteome</keyword>
<dbReference type="HOGENOM" id="CLU_1992961_0_0_1"/>
<keyword evidence="1" id="KW-0472">Membrane</keyword>
<reference evidence="2" key="1">
    <citation type="submission" date="2013-12" db="EMBL/GenBank/DDBJ databases">
        <authorList>
            <person name="Genoscope - CEA"/>
        </authorList>
    </citation>
    <scope>NUCLEOTIDE SEQUENCE</scope>
    <source>
        <strain evidence="2">CBS 1993</strain>
    </source>
</reference>
<organism evidence="2 3">
    <name type="scientific">Kuraishia capsulata CBS 1993</name>
    <dbReference type="NCBI Taxonomy" id="1382522"/>
    <lineage>
        <taxon>Eukaryota</taxon>
        <taxon>Fungi</taxon>
        <taxon>Dikarya</taxon>
        <taxon>Ascomycota</taxon>
        <taxon>Saccharomycotina</taxon>
        <taxon>Pichiomycetes</taxon>
        <taxon>Pichiales</taxon>
        <taxon>Pichiaceae</taxon>
        <taxon>Kuraishia</taxon>
    </lineage>
</organism>
<protein>
    <submittedName>
        <fullName evidence="2">Uncharacterized protein</fullName>
    </submittedName>
</protein>
<evidence type="ECO:0000256" key="1">
    <source>
        <dbReference type="SAM" id="Phobius"/>
    </source>
</evidence>
<accession>W6MLV0</accession>
<dbReference type="Proteomes" id="UP000019384">
    <property type="component" value="Unassembled WGS sequence"/>
</dbReference>
<feature type="transmembrane region" description="Helical" evidence="1">
    <location>
        <begin position="6"/>
        <end position="23"/>
    </location>
</feature>
<keyword evidence="1" id="KW-0812">Transmembrane</keyword>
<reference evidence="2" key="2">
    <citation type="submission" date="2014-02" db="EMBL/GenBank/DDBJ databases">
        <title>Complete DNA sequence of /Kuraishia capsulata/ illustrates novel genomic features among budding yeasts (/Saccharomycotina/).</title>
        <authorList>
            <person name="Morales L."/>
            <person name="Noel B."/>
            <person name="Porcel B."/>
            <person name="Marcet-Houben M."/>
            <person name="Hullo M-F."/>
            <person name="Sacerdot C."/>
            <person name="Tekaia F."/>
            <person name="Leh-Louis V."/>
            <person name="Despons L."/>
            <person name="Khanna V."/>
            <person name="Aury J-M."/>
            <person name="Barbe V."/>
            <person name="Couloux A."/>
            <person name="Labadie K."/>
            <person name="Pelletier E."/>
            <person name="Souciet J-L."/>
            <person name="Boekhout T."/>
            <person name="Gabaldon T."/>
            <person name="Wincker P."/>
            <person name="Dujon B."/>
        </authorList>
    </citation>
    <scope>NUCLEOTIDE SEQUENCE</scope>
    <source>
        <strain evidence="2">CBS 1993</strain>
    </source>
</reference>
<name>W6MLV0_9ASCO</name>
<gene>
    <name evidence="2" type="ORF">KUCA_T00003100001</name>
</gene>
<keyword evidence="1" id="KW-1133">Transmembrane helix</keyword>
<dbReference type="RefSeq" id="XP_022459119.1">
    <property type="nucleotide sequence ID" value="XM_022603411.1"/>
</dbReference>
<dbReference type="AlphaFoldDB" id="W6MLV0"/>
<evidence type="ECO:0000313" key="2">
    <source>
        <dbReference type="EMBL" id="CDK27123.1"/>
    </source>
</evidence>
<evidence type="ECO:0000313" key="3">
    <source>
        <dbReference type="Proteomes" id="UP000019384"/>
    </source>
</evidence>